<evidence type="ECO:0000313" key="3">
    <source>
        <dbReference type="Proteomes" id="UP001151760"/>
    </source>
</evidence>
<feature type="region of interest" description="Disordered" evidence="1">
    <location>
        <begin position="59"/>
        <end position="134"/>
    </location>
</feature>
<sequence length="134" mass="15140">MNKKKSLPTKTRPNYRLYHALMEDLIADEMPMDKEFADKVKEQRGIAMIVMMMKSMMHVERASAGSNQGRSTKRRRSDSATSGLANLSSKADDQRLKEMTQDSEDTDNDSHSQDVQERENSANADLEGPAFNLV</sequence>
<dbReference type="Proteomes" id="UP001151760">
    <property type="component" value="Unassembled WGS sequence"/>
</dbReference>
<feature type="compositionally biased region" description="Basic and acidic residues" evidence="1">
    <location>
        <begin position="108"/>
        <end position="120"/>
    </location>
</feature>
<evidence type="ECO:0000313" key="2">
    <source>
        <dbReference type="EMBL" id="GJS55407.1"/>
    </source>
</evidence>
<protein>
    <submittedName>
        <fullName evidence="2">Uncharacterized protein</fullName>
    </submittedName>
</protein>
<dbReference type="EMBL" id="BQNB010008866">
    <property type="protein sequence ID" value="GJS55407.1"/>
    <property type="molecule type" value="Genomic_DNA"/>
</dbReference>
<feature type="compositionally biased region" description="Basic and acidic residues" evidence="1">
    <location>
        <begin position="90"/>
        <end position="100"/>
    </location>
</feature>
<reference evidence="2" key="2">
    <citation type="submission" date="2022-01" db="EMBL/GenBank/DDBJ databases">
        <authorList>
            <person name="Yamashiro T."/>
            <person name="Shiraishi A."/>
            <person name="Satake H."/>
            <person name="Nakayama K."/>
        </authorList>
    </citation>
    <scope>NUCLEOTIDE SEQUENCE</scope>
</reference>
<reference evidence="2" key="1">
    <citation type="journal article" date="2022" name="Int. J. Mol. Sci.">
        <title>Draft Genome of Tanacetum Coccineum: Genomic Comparison of Closely Related Tanacetum-Family Plants.</title>
        <authorList>
            <person name="Yamashiro T."/>
            <person name="Shiraishi A."/>
            <person name="Nakayama K."/>
            <person name="Satake H."/>
        </authorList>
    </citation>
    <scope>NUCLEOTIDE SEQUENCE</scope>
</reference>
<name>A0ABQ4WRC8_9ASTR</name>
<gene>
    <name evidence="2" type="ORF">Tco_0628769</name>
</gene>
<proteinExistence type="predicted"/>
<feature type="compositionally biased region" description="Polar residues" evidence="1">
    <location>
        <begin position="79"/>
        <end position="89"/>
    </location>
</feature>
<organism evidence="2 3">
    <name type="scientific">Tanacetum coccineum</name>
    <dbReference type="NCBI Taxonomy" id="301880"/>
    <lineage>
        <taxon>Eukaryota</taxon>
        <taxon>Viridiplantae</taxon>
        <taxon>Streptophyta</taxon>
        <taxon>Embryophyta</taxon>
        <taxon>Tracheophyta</taxon>
        <taxon>Spermatophyta</taxon>
        <taxon>Magnoliopsida</taxon>
        <taxon>eudicotyledons</taxon>
        <taxon>Gunneridae</taxon>
        <taxon>Pentapetalae</taxon>
        <taxon>asterids</taxon>
        <taxon>campanulids</taxon>
        <taxon>Asterales</taxon>
        <taxon>Asteraceae</taxon>
        <taxon>Asteroideae</taxon>
        <taxon>Anthemideae</taxon>
        <taxon>Anthemidinae</taxon>
        <taxon>Tanacetum</taxon>
    </lineage>
</organism>
<evidence type="ECO:0000256" key="1">
    <source>
        <dbReference type="SAM" id="MobiDB-lite"/>
    </source>
</evidence>
<keyword evidence="3" id="KW-1185">Reference proteome</keyword>
<comment type="caution">
    <text evidence="2">The sequence shown here is derived from an EMBL/GenBank/DDBJ whole genome shotgun (WGS) entry which is preliminary data.</text>
</comment>
<accession>A0ABQ4WRC8</accession>